<proteinExistence type="predicted"/>
<evidence type="ECO:0000256" key="1">
    <source>
        <dbReference type="SAM" id="SignalP"/>
    </source>
</evidence>
<reference evidence="3 4" key="1">
    <citation type="submission" date="2023-12" db="EMBL/GenBank/DDBJ databases">
        <title>Pseudomonas sp. T5W1.</title>
        <authorList>
            <person name="Maltman C."/>
        </authorList>
    </citation>
    <scope>NUCLEOTIDE SEQUENCE [LARGE SCALE GENOMIC DNA]</scope>
    <source>
        <strain evidence="3 4">T5W1</strain>
    </source>
</reference>
<gene>
    <name evidence="3" type="ORF">SOP97_12425</name>
</gene>
<protein>
    <submittedName>
        <fullName evidence="3">Esterase-like activity of phytase family protein</fullName>
    </submittedName>
</protein>
<dbReference type="InterPro" id="IPR027372">
    <property type="entry name" value="Phytase-like_dom"/>
</dbReference>
<comment type="caution">
    <text evidence="3">The sequence shown here is derived from an EMBL/GenBank/DDBJ whole genome shotgun (WGS) entry which is preliminary data.</text>
</comment>
<evidence type="ECO:0000313" key="3">
    <source>
        <dbReference type="EMBL" id="MEA1606614.1"/>
    </source>
</evidence>
<accession>A0ABU5PAG7</accession>
<keyword evidence="1" id="KW-0732">Signal</keyword>
<organism evidence="3 4">
    <name type="scientific">Pseudomonas spirodelae</name>
    <dbReference type="NCBI Taxonomy" id="3101751"/>
    <lineage>
        <taxon>Bacteria</taxon>
        <taxon>Pseudomonadati</taxon>
        <taxon>Pseudomonadota</taxon>
        <taxon>Gammaproteobacteria</taxon>
        <taxon>Pseudomonadales</taxon>
        <taxon>Pseudomonadaceae</taxon>
        <taxon>Pseudomonas</taxon>
    </lineage>
</organism>
<feature type="signal peptide" evidence="1">
    <location>
        <begin position="1"/>
        <end position="20"/>
    </location>
</feature>
<dbReference type="EMBL" id="JAYEET010000039">
    <property type="protein sequence ID" value="MEA1606614.1"/>
    <property type="molecule type" value="Genomic_DNA"/>
</dbReference>
<evidence type="ECO:0000313" key="4">
    <source>
        <dbReference type="Proteomes" id="UP001292571"/>
    </source>
</evidence>
<dbReference type="Pfam" id="PF13449">
    <property type="entry name" value="Phytase-like"/>
    <property type="match status" value="1"/>
</dbReference>
<feature type="domain" description="Phytase-like" evidence="2">
    <location>
        <begin position="40"/>
        <end position="186"/>
    </location>
</feature>
<dbReference type="SUPFAM" id="SSF63825">
    <property type="entry name" value="YWTD domain"/>
    <property type="match status" value="1"/>
</dbReference>
<sequence>MMQRLLAVCLLLCAPLLVSAAALEELKLLNEQPVSGVSGGNLSGLAWCEGALWAVSDRDDQQLYRLESDQTQWQATAEAFVAPPAPDVRLPWGLRMRSWVAGLVRGGELDFEGISCDAAGNRYLVSEAHAAVLQLPVIGEPNWLNLPQGLVRQARASGMLLHSNALLEGIAVDPAGERLYLAAEQRRRGLLVVHKQRSIWRCTGGCVLFSEAGTEPSPAQLGTEEQPRDFSGLAFHNEKLFTLERQAHRICRRNLSNAEVERCWSFAAEALMPERRYPPAYGMAEALWVDQDGAWIGVDNGRFSRADGESRPIIWRFAAPQGGWSGKP</sequence>
<evidence type="ECO:0000259" key="2">
    <source>
        <dbReference type="Pfam" id="PF13449"/>
    </source>
</evidence>
<name>A0ABU5PAG7_9PSED</name>
<keyword evidence="4" id="KW-1185">Reference proteome</keyword>
<feature type="chain" id="PRO_5046671442" evidence="1">
    <location>
        <begin position="21"/>
        <end position="328"/>
    </location>
</feature>
<dbReference type="Proteomes" id="UP001292571">
    <property type="component" value="Unassembled WGS sequence"/>
</dbReference>